<dbReference type="Proteomes" id="UP000095281">
    <property type="component" value="Unplaced"/>
</dbReference>
<evidence type="ECO:0000313" key="2">
    <source>
        <dbReference type="WBParaSite" id="MhA1_Contig53.frz3.gene28"/>
    </source>
</evidence>
<accession>A0A1I8BTX7</accession>
<reference evidence="2" key="1">
    <citation type="submission" date="2016-11" db="UniProtKB">
        <authorList>
            <consortium name="WormBaseParasite"/>
        </authorList>
    </citation>
    <scope>IDENTIFICATION</scope>
</reference>
<dbReference type="AlphaFoldDB" id="A0A1I8BTX7"/>
<organism evidence="1 2">
    <name type="scientific">Meloidogyne hapla</name>
    <name type="common">Root-knot nematode worm</name>
    <dbReference type="NCBI Taxonomy" id="6305"/>
    <lineage>
        <taxon>Eukaryota</taxon>
        <taxon>Metazoa</taxon>
        <taxon>Ecdysozoa</taxon>
        <taxon>Nematoda</taxon>
        <taxon>Chromadorea</taxon>
        <taxon>Rhabditida</taxon>
        <taxon>Tylenchina</taxon>
        <taxon>Tylenchomorpha</taxon>
        <taxon>Tylenchoidea</taxon>
        <taxon>Meloidogynidae</taxon>
        <taxon>Meloidogyninae</taxon>
        <taxon>Meloidogyne</taxon>
    </lineage>
</organism>
<proteinExistence type="predicted"/>
<protein>
    <submittedName>
        <fullName evidence="2">LisH domain-containing protein</fullName>
    </submittedName>
</protein>
<name>A0A1I8BTX7_MELHA</name>
<dbReference type="WBParaSite" id="MhA1_Contig53.frz3.gene28">
    <property type="protein sequence ID" value="MhA1_Contig53.frz3.gene28"/>
    <property type="gene ID" value="MhA1_Contig53.frz3.gene28"/>
</dbReference>
<keyword evidence="1" id="KW-1185">Reference proteome</keyword>
<sequence>MNFVKDHTPESLLALAQFFMKVGDFRLACEVIWGSASLSIQEFIRDRQLNVKLYSHISKVDLLQLFQLIWERHLLFSKREYIDYSNGWNNNTNKCWQLQRVFSDGAHIYTRSINDMAPHLKSFLVQTSVPASPNSVLAALINGSNMSLSKDTRVSSNINIHDPRVQKLLEKSTLEGLMVLYFKKVYGNKEMEEMENALKNALGKYKNKQKIFEVFYTLYSECLQNISAAPYKQ</sequence>
<evidence type="ECO:0000313" key="1">
    <source>
        <dbReference type="Proteomes" id="UP000095281"/>
    </source>
</evidence>